<accession>A0ABV7MR87</accession>
<dbReference type="PRINTS" id="PR00039">
    <property type="entry name" value="HTHLYSR"/>
</dbReference>
<dbReference type="InterPro" id="IPR005119">
    <property type="entry name" value="LysR_subst-bd"/>
</dbReference>
<dbReference type="PROSITE" id="PS50931">
    <property type="entry name" value="HTH_LYSR"/>
    <property type="match status" value="1"/>
</dbReference>
<sequence>MPRRLPPLTALPAFEAAARHLSFSKAAGELNVTHGAVSRAIRNIEDRLGIQLFDRGTRSVRLTPVGAAYASEVRTALDQIAAATIAATPDRTTGILNVSTSDGFAGRWLVPRLHRFHRANTDIDVRLSTSGVLSDFVSDGIDIAIRYGKGGYAGVTAEFLADEEVFPVCSPELLQGEHPLRLPADLRHHKLIHDAFRIDWATWLQHAGVGDVDPKRGVRFDSATFAVEAAVHGEGVLLGRSALVSADLAAGRLVRPFDLALKSASRYYVVYPNGALRQKKIRAFRDWLFAEVAADWIGMTKSD</sequence>
<dbReference type="PANTHER" id="PTHR30537">
    <property type="entry name" value="HTH-TYPE TRANSCRIPTIONAL REGULATOR"/>
    <property type="match status" value="1"/>
</dbReference>
<dbReference type="Gene3D" id="3.40.190.10">
    <property type="entry name" value="Periplasmic binding protein-like II"/>
    <property type="match status" value="2"/>
</dbReference>
<dbReference type="CDD" id="cd08432">
    <property type="entry name" value="PBP2_GcdR_TrpI_HvrB_AmpR_like"/>
    <property type="match status" value="1"/>
</dbReference>
<evidence type="ECO:0000313" key="6">
    <source>
        <dbReference type="EMBL" id="MFC3324446.1"/>
    </source>
</evidence>
<dbReference type="RefSeq" id="WP_378981306.1">
    <property type="nucleotide sequence ID" value="NZ_JBHRVD010000001.1"/>
</dbReference>
<keyword evidence="2" id="KW-0805">Transcription regulation</keyword>
<dbReference type="InterPro" id="IPR058163">
    <property type="entry name" value="LysR-type_TF_proteobact-type"/>
</dbReference>
<dbReference type="InterPro" id="IPR000847">
    <property type="entry name" value="LysR_HTH_N"/>
</dbReference>
<proteinExistence type="inferred from homology"/>
<keyword evidence="7" id="KW-1185">Reference proteome</keyword>
<evidence type="ECO:0000256" key="2">
    <source>
        <dbReference type="ARBA" id="ARBA00023015"/>
    </source>
</evidence>
<protein>
    <submittedName>
        <fullName evidence="6">Transcriptional regulator GcvA</fullName>
    </submittedName>
</protein>
<comment type="caution">
    <text evidence="6">The sequence shown here is derived from an EMBL/GenBank/DDBJ whole genome shotgun (WGS) entry which is preliminary data.</text>
</comment>
<dbReference type="PANTHER" id="PTHR30537:SF74">
    <property type="entry name" value="HTH-TYPE TRANSCRIPTIONAL REGULATOR TRPI"/>
    <property type="match status" value="1"/>
</dbReference>
<organism evidence="6 7">
    <name type="scientific">Mesorhizobium cantuariense</name>
    <dbReference type="NCBI Taxonomy" id="1300275"/>
    <lineage>
        <taxon>Bacteria</taxon>
        <taxon>Pseudomonadati</taxon>
        <taxon>Pseudomonadota</taxon>
        <taxon>Alphaproteobacteria</taxon>
        <taxon>Hyphomicrobiales</taxon>
        <taxon>Phyllobacteriaceae</taxon>
        <taxon>Mesorhizobium</taxon>
    </lineage>
</organism>
<reference evidence="7" key="1">
    <citation type="journal article" date="2019" name="Int. J. Syst. Evol. Microbiol.">
        <title>The Global Catalogue of Microorganisms (GCM) 10K type strain sequencing project: providing services to taxonomists for standard genome sequencing and annotation.</title>
        <authorList>
            <consortium name="The Broad Institute Genomics Platform"/>
            <consortium name="The Broad Institute Genome Sequencing Center for Infectious Disease"/>
            <person name="Wu L."/>
            <person name="Ma J."/>
        </authorList>
    </citation>
    <scope>NUCLEOTIDE SEQUENCE [LARGE SCALE GENOMIC DNA]</scope>
    <source>
        <strain evidence="7">ICMP 19515</strain>
    </source>
</reference>
<name>A0ABV7MR87_9HYPH</name>
<gene>
    <name evidence="6" type="ORF">ACFOJ9_22160</name>
</gene>
<keyword evidence="4" id="KW-0804">Transcription</keyword>
<evidence type="ECO:0000256" key="1">
    <source>
        <dbReference type="ARBA" id="ARBA00009437"/>
    </source>
</evidence>
<evidence type="ECO:0000313" key="7">
    <source>
        <dbReference type="Proteomes" id="UP001595648"/>
    </source>
</evidence>
<dbReference type="SUPFAM" id="SSF46785">
    <property type="entry name" value="Winged helix' DNA-binding domain"/>
    <property type="match status" value="1"/>
</dbReference>
<dbReference type="Proteomes" id="UP001595648">
    <property type="component" value="Unassembled WGS sequence"/>
</dbReference>
<evidence type="ECO:0000259" key="5">
    <source>
        <dbReference type="PROSITE" id="PS50931"/>
    </source>
</evidence>
<dbReference type="SUPFAM" id="SSF53850">
    <property type="entry name" value="Periplasmic binding protein-like II"/>
    <property type="match status" value="1"/>
</dbReference>
<dbReference type="Gene3D" id="1.10.10.10">
    <property type="entry name" value="Winged helix-like DNA-binding domain superfamily/Winged helix DNA-binding domain"/>
    <property type="match status" value="1"/>
</dbReference>
<comment type="similarity">
    <text evidence="1">Belongs to the LysR transcriptional regulatory family.</text>
</comment>
<evidence type="ECO:0000256" key="4">
    <source>
        <dbReference type="ARBA" id="ARBA00023163"/>
    </source>
</evidence>
<dbReference type="EMBL" id="JBHRVD010000001">
    <property type="protein sequence ID" value="MFC3324446.1"/>
    <property type="molecule type" value="Genomic_DNA"/>
</dbReference>
<dbReference type="InterPro" id="IPR036390">
    <property type="entry name" value="WH_DNA-bd_sf"/>
</dbReference>
<dbReference type="InterPro" id="IPR036388">
    <property type="entry name" value="WH-like_DNA-bd_sf"/>
</dbReference>
<evidence type="ECO:0000256" key="3">
    <source>
        <dbReference type="ARBA" id="ARBA00023125"/>
    </source>
</evidence>
<keyword evidence="3" id="KW-0238">DNA-binding</keyword>
<dbReference type="NCBIfam" id="NF008352">
    <property type="entry name" value="PRK11139.1"/>
    <property type="match status" value="1"/>
</dbReference>
<feature type="domain" description="HTH lysR-type" evidence="5">
    <location>
        <begin position="6"/>
        <end position="63"/>
    </location>
</feature>
<dbReference type="Pfam" id="PF00126">
    <property type="entry name" value="HTH_1"/>
    <property type="match status" value="1"/>
</dbReference>
<dbReference type="Pfam" id="PF03466">
    <property type="entry name" value="LysR_substrate"/>
    <property type="match status" value="1"/>
</dbReference>